<name>A0A4Y2ISM4_ARAVE</name>
<keyword evidence="3" id="KW-1185">Reference proteome</keyword>
<dbReference type="AlphaFoldDB" id="A0A4Y2ISM4"/>
<gene>
    <name evidence="2" type="ORF">AVEN_205054_1</name>
</gene>
<evidence type="ECO:0000313" key="3">
    <source>
        <dbReference type="Proteomes" id="UP000499080"/>
    </source>
</evidence>
<feature type="compositionally biased region" description="Basic and acidic residues" evidence="1">
    <location>
        <begin position="73"/>
        <end position="85"/>
    </location>
</feature>
<reference evidence="2 3" key="1">
    <citation type="journal article" date="2019" name="Sci. Rep.">
        <title>Orb-weaving spider Araneus ventricosus genome elucidates the spidroin gene catalogue.</title>
        <authorList>
            <person name="Kono N."/>
            <person name="Nakamura H."/>
            <person name="Ohtoshi R."/>
            <person name="Moran D.A.P."/>
            <person name="Shinohara A."/>
            <person name="Yoshida Y."/>
            <person name="Fujiwara M."/>
            <person name="Mori M."/>
            <person name="Tomita M."/>
            <person name="Arakawa K."/>
        </authorList>
    </citation>
    <scope>NUCLEOTIDE SEQUENCE [LARGE SCALE GENOMIC DNA]</scope>
</reference>
<dbReference type="Proteomes" id="UP000499080">
    <property type="component" value="Unassembled WGS sequence"/>
</dbReference>
<evidence type="ECO:0000313" key="2">
    <source>
        <dbReference type="EMBL" id="GBM80853.1"/>
    </source>
</evidence>
<organism evidence="2 3">
    <name type="scientific">Araneus ventricosus</name>
    <name type="common">Orbweaver spider</name>
    <name type="synonym">Epeira ventricosa</name>
    <dbReference type="NCBI Taxonomy" id="182803"/>
    <lineage>
        <taxon>Eukaryota</taxon>
        <taxon>Metazoa</taxon>
        <taxon>Ecdysozoa</taxon>
        <taxon>Arthropoda</taxon>
        <taxon>Chelicerata</taxon>
        <taxon>Arachnida</taxon>
        <taxon>Araneae</taxon>
        <taxon>Araneomorphae</taxon>
        <taxon>Entelegynae</taxon>
        <taxon>Araneoidea</taxon>
        <taxon>Araneidae</taxon>
        <taxon>Araneus</taxon>
    </lineage>
</organism>
<protein>
    <submittedName>
        <fullName evidence="2">Uncharacterized protein</fullName>
    </submittedName>
</protein>
<accession>A0A4Y2ISM4</accession>
<proteinExistence type="predicted"/>
<comment type="caution">
    <text evidence="2">The sequence shown here is derived from an EMBL/GenBank/DDBJ whole genome shotgun (WGS) entry which is preliminary data.</text>
</comment>
<sequence length="85" mass="9090">MRSFSPNDAVSIKNHSSCQTCIPGTVIEPKGLLSYTTVIPYGEWILCHIDASSAAPSSSNTPIKPSDPPAEIEISKKPPDVSHQN</sequence>
<feature type="region of interest" description="Disordered" evidence="1">
    <location>
        <begin position="53"/>
        <end position="85"/>
    </location>
</feature>
<dbReference type="EMBL" id="BGPR01002908">
    <property type="protein sequence ID" value="GBM80853.1"/>
    <property type="molecule type" value="Genomic_DNA"/>
</dbReference>
<evidence type="ECO:0000256" key="1">
    <source>
        <dbReference type="SAM" id="MobiDB-lite"/>
    </source>
</evidence>